<dbReference type="SUPFAM" id="SSF53756">
    <property type="entry name" value="UDP-Glycosyltransferase/glycogen phosphorylase"/>
    <property type="match status" value="1"/>
</dbReference>
<evidence type="ECO:0000259" key="1">
    <source>
        <dbReference type="Pfam" id="PF04101"/>
    </source>
</evidence>
<protein>
    <submittedName>
        <fullName evidence="2">Glycosyltransferase</fullName>
    </submittedName>
</protein>
<dbReference type="EMBL" id="CP159510">
    <property type="protein sequence ID" value="XCJ17690.1"/>
    <property type="molecule type" value="Genomic_DNA"/>
</dbReference>
<evidence type="ECO:0000313" key="2">
    <source>
        <dbReference type="EMBL" id="XCJ17690.1"/>
    </source>
</evidence>
<dbReference type="InterPro" id="IPR007235">
    <property type="entry name" value="Glyco_trans_28_C"/>
</dbReference>
<dbReference type="GO" id="GO:0016758">
    <property type="term" value="F:hexosyltransferase activity"/>
    <property type="evidence" value="ECO:0007669"/>
    <property type="project" value="InterPro"/>
</dbReference>
<organism evidence="2">
    <name type="scientific">Sporolactobacillus sp. Y61</name>
    <dbReference type="NCBI Taxonomy" id="3160863"/>
    <lineage>
        <taxon>Bacteria</taxon>
        <taxon>Bacillati</taxon>
        <taxon>Bacillota</taxon>
        <taxon>Bacilli</taxon>
        <taxon>Bacillales</taxon>
        <taxon>Sporolactobacillaceae</taxon>
        <taxon>Sporolactobacillus</taxon>
    </lineage>
</organism>
<name>A0AAU8IIC4_9BACL</name>
<dbReference type="RefSeq" id="WP_353948825.1">
    <property type="nucleotide sequence ID" value="NZ_CP159510.1"/>
</dbReference>
<dbReference type="Gene3D" id="3.40.50.2000">
    <property type="entry name" value="Glycogen Phosphorylase B"/>
    <property type="match status" value="1"/>
</dbReference>
<gene>
    <name evidence="2" type="ORF">ABNN70_04170</name>
</gene>
<reference evidence="2" key="1">
    <citation type="submission" date="2024-06" db="EMBL/GenBank/DDBJ databases">
        <authorList>
            <person name="Fan A."/>
            <person name="Zhang F.Y."/>
            <person name="Zhang L."/>
        </authorList>
    </citation>
    <scope>NUCLEOTIDE SEQUENCE</scope>
    <source>
        <strain evidence="2">Y61</strain>
    </source>
</reference>
<dbReference type="AlphaFoldDB" id="A0AAU8IIC4"/>
<accession>A0AAU8IIC4</accession>
<dbReference type="Pfam" id="PF04101">
    <property type="entry name" value="Glyco_tran_28_C"/>
    <property type="match status" value="1"/>
</dbReference>
<sequence length="370" mass="42062">MIHYVVGRNLGHLNKCVANLARFAEISDEPVTIYAFKKSHEWLRSNFTHGKIERYINPQKKAETLLNAGLVMHDWRDEIRFLKKERTGTGPVIGGVYHSDLFDSEEDTEPARKFKRQIRGIAQESTDIFFHINIKQPEYVPQLSTCYVPIPIIARDITQSPEEVKKRLGLQKDEPFILIQMGGGAGRFRYKFINEWYEKINQIHVRPYRIVIGGQLEGGDFMFHDDRVRAPLFANGRNLIHAADMVISKPGMGILMDCISTGTPLLALPADTKEREAKNRMLRDLTGSDICLADNRMTPRDLEVHIAELMSQKAHFIKTCRTVPVIGADVVAKSMNMLSGCTLKELPDVYQEILKITPFSVPDQPPHPSL</sequence>
<proteinExistence type="predicted"/>
<feature type="domain" description="Glycosyl transferase family 28 C-terminal" evidence="1">
    <location>
        <begin position="235"/>
        <end position="314"/>
    </location>
</feature>